<comment type="caution">
    <text evidence="7">The sequence shown here is derived from an EMBL/GenBank/DDBJ whole genome shotgun (WGS) entry which is preliminary data.</text>
</comment>
<dbReference type="Proteomes" id="UP001430356">
    <property type="component" value="Unassembled WGS sequence"/>
</dbReference>
<evidence type="ECO:0000313" key="7">
    <source>
        <dbReference type="EMBL" id="KAK7196618.1"/>
    </source>
</evidence>
<feature type="transmembrane region" description="Helical" evidence="5">
    <location>
        <begin position="256"/>
        <end position="276"/>
    </location>
</feature>
<evidence type="ECO:0000256" key="5">
    <source>
        <dbReference type="SAM" id="Phobius"/>
    </source>
</evidence>
<feature type="transmembrane region" description="Helical" evidence="5">
    <location>
        <begin position="335"/>
        <end position="355"/>
    </location>
</feature>
<dbReference type="GO" id="GO:0005737">
    <property type="term" value="C:cytoplasm"/>
    <property type="evidence" value="ECO:0007669"/>
    <property type="project" value="TreeGrafter"/>
</dbReference>
<keyword evidence="2 5" id="KW-0812">Transmembrane</keyword>
<feature type="transmembrane region" description="Helical" evidence="5">
    <location>
        <begin position="179"/>
        <end position="197"/>
    </location>
</feature>
<keyword evidence="8" id="KW-1185">Reference proteome</keyword>
<evidence type="ECO:0000256" key="4">
    <source>
        <dbReference type="ARBA" id="ARBA00023136"/>
    </source>
</evidence>
<name>A0AAW0EQX5_9TRYP</name>
<dbReference type="AlphaFoldDB" id="A0AAW0EQX5"/>
<proteinExistence type="predicted"/>
<evidence type="ECO:0000259" key="6">
    <source>
        <dbReference type="Pfam" id="PF01490"/>
    </source>
</evidence>
<feature type="domain" description="Amino acid transporter transmembrane" evidence="6">
    <location>
        <begin position="30"/>
        <end position="421"/>
    </location>
</feature>
<dbReference type="GO" id="GO:0016020">
    <property type="term" value="C:membrane"/>
    <property type="evidence" value="ECO:0007669"/>
    <property type="project" value="UniProtKB-SubCell"/>
</dbReference>
<comment type="subcellular location">
    <subcellularLocation>
        <location evidence="1">Membrane</location>
        <topology evidence="1">Multi-pass membrane protein</topology>
    </subcellularLocation>
</comment>
<evidence type="ECO:0000256" key="1">
    <source>
        <dbReference type="ARBA" id="ARBA00004141"/>
    </source>
</evidence>
<dbReference type="PANTHER" id="PTHR22950">
    <property type="entry name" value="AMINO ACID TRANSPORTER"/>
    <property type="match status" value="1"/>
</dbReference>
<organism evidence="7 8">
    <name type="scientific">Novymonas esmeraldas</name>
    <dbReference type="NCBI Taxonomy" id="1808958"/>
    <lineage>
        <taxon>Eukaryota</taxon>
        <taxon>Discoba</taxon>
        <taxon>Euglenozoa</taxon>
        <taxon>Kinetoplastea</taxon>
        <taxon>Metakinetoplastina</taxon>
        <taxon>Trypanosomatida</taxon>
        <taxon>Trypanosomatidae</taxon>
        <taxon>Novymonas</taxon>
    </lineage>
</organism>
<sequence length="425" mass="46642">MDEEAADEAPRKKHRSKFRIWFEKIVPPGGVVASSFTLGSSTLGAGILGLPSAFNSMGLATALIVLMVVVVLTIYSLWLLARCADATKVRTYEDVVRVLLGRGPDYVAAIFMLGFCLGGGVSYIISIGDLLTPIFDNESVPHFLQTKPGNRVITSMVWLVCILPMCLPKNIDTLRHTSIIGVTMVVFFVICIIQDSCAFMKKNGWRTDVKAGNTGNGAIEGLGTVIFSCLVQINSQEVYYEMAKPTPRNMVRNSTIAMSGCGLLYVLAGLFGYARFGSEVKSSILLKYQPREAPQFWVAYFGIVVKICVAFALHQLPMRDGIYHFFSWDVYRMPWWKNAVICGFISTVVLIVGLFVPNINIVLGLVGSLCGGFIGFIFPSLMIMYTGNWSLRKVGIFEWCTTYLVLLVGVVAVVFGTSASIYGVI</sequence>
<accession>A0AAW0EQX5</accession>
<evidence type="ECO:0000256" key="3">
    <source>
        <dbReference type="ARBA" id="ARBA00022989"/>
    </source>
</evidence>
<dbReference type="PANTHER" id="PTHR22950:SF301">
    <property type="entry name" value="ACID TRANSPORTER, PUTATIVE-RELATED"/>
    <property type="match status" value="1"/>
</dbReference>
<reference evidence="7 8" key="1">
    <citation type="journal article" date="2021" name="MBio">
        <title>A New Model Trypanosomatid, Novymonas esmeraldas: Genomic Perception of Its 'Candidatus Pandoraea novymonadis' Endosymbiont.</title>
        <authorList>
            <person name="Zakharova A."/>
            <person name="Saura A."/>
            <person name="Butenko A."/>
            <person name="Podesvova L."/>
            <person name="Warmusova S."/>
            <person name="Kostygov A.Y."/>
            <person name="Nenarokova A."/>
            <person name="Lukes J."/>
            <person name="Opperdoes F.R."/>
            <person name="Yurchenko V."/>
        </authorList>
    </citation>
    <scope>NUCLEOTIDE SEQUENCE [LARGE SCALE GENOMIC DNA]</scope>
    <source>
        <strain evidence="7 8">E262AT.01</strain>
    </source>
</reference>
<gene>
    <name evidence="7" type="ORF">NESM_000600500</name>
</gene>
<dbReference type="EMBL" id="JAECZO010000080">
    <property type="protein sequence ID" value="KAK7196618.1"/>
    <property type="molecule type" value="Genomic_DNA"/>
</dbReference>
<evidence type="ECO:0000256" key="2">
    <source>
        <dbReference type="ARBA" id="ARBA00022692"/>
    </source>
</evidence>
<feature type="transmembrane region" description="Helical" evidence="5">
    <location>
        <begin position="59"/>
        <end position="81"/>
    </location>
</feature>
<feature type="transmembrane region" description="Helical" evidence="5">
    <location>
        <begin position="396"/>
        <end position="422"/>
    </location>
</feature>
<feature type="transmembrane region" description="Helical" evidence="5">
    <location>
        <begin position="106"/>
        <end position="128"/>
    </location>
</feature>
<dbReference type="Pfam" id="PF01490">
    <property type="entry name" value="Aa_trans"/>
    <property type="match status" value="1"/>
</dbReference>
<keyword evidence="3 5" id="KW-1133">Transmembrane helix</keyword>
<protein>
    <submittedName>
        <fullName evidence="7">Amino acid transporter 19</fullName>
    </submittedName>
</protein>
<feature type="transmembrane region" description="Helical" evidence="5">
    <location>
        <begin position="361"/>
        <end position="384"/>
    </location>
</feature>
<dbReference type="InterPro" id="IPR013057">
    <property type="entry name" value="AA_transpt_TM"/>
</dbReference>
<evidence type="ECO:0000313" key="8">
    <source>
        <dbReference type="Proteomes" id="UP001430356"/>
    </source>
</evidence>
<keyword evidence="4 5" id="KW-0472">Membrane</keyword>
<feature type="transmembrane region" description="Helical" evidence="5">
    <location>
        <begin position="21"/>
        <end position="39"/>
    </location>
</feature>
<feature type="transmembrane region" description="Helical" evidence="5">
    <location>
        <begin position="217"/>
        <end position="235"/>
    </location>
</feature>
<dbReference type="GO" id="GO:0015179">
    <property type="term" value="F:L-amino acid transmembrane transporter activity"/>
    <property type="evidence" value="ECO:0007669"/>
    <property type="project" value="TreeGrafter"/>
</dbReference>
<feature type="transmembrane region" description="Helical" evidence="5">
    <location>
        <begin position="296"/>
        <end position="314"/>
    </location>
</feature>